<evidence type="ECO:0000313" key="2">
    <source>
        <dbReference type="EMBL" id="KXJ96876.1"/>
    </source>
</evidence>
<reference evidence="3" key="1">
    <citation type="submission" date="2016-02" db="EMBL/GenBank/DDBJ databases">
        <title>Draft genome sequence of Microdochium bolleyi, a fungal endophyte of beachgrass.</title>
        <authorList>
            <consortium name="DOE Joint Genome Institute"/>
            <person name="David A.S."/>
            <person name="May G."/>
            <person name="Haridas S."/>
            <person name="Lim J."/>
            <person name="Wang M."/>
            <person name="Labutti K."/>
            <person name="Lipzen A."/>
            <person name="Barry K."/>
            <person name="Grigoriev I.V."/>
        </authorList>
    </citation>
    <scope>NUCLEOTIDE SEQUENCE [LARGE SCALE GENOMIC DNA]</scope>
    <source>
        <strain evidence="3">J235TASD1</strain>
    </source>
</reference>
<feature type="region of interest" description="Disordered" evidence="1">
    <location>
        <begin position="1"/>
        <end position="45"/>
    </location>
</feature>
<evidence type="ECO:0000313" key="3">
    <source>
        <dbReference type="Proteomes" id="UP000070501"/>
    </source>
</evidence>
<dbReference type="OrthoDB" id="3598799at2759"/>
<dbReference type="AlphaFoldDB" id="A0A136JID2"/>
<accession>A0A136JID2</accession>
<dbReference type="InParanoid" id="A0A136JID2"/>
<dbReference type="EMBL" id="KQ964245">
    <property type="protein sequence ID" value="KXJ96876.1"/>
    <property type="molecule type" value="Genomic_DNA"/>
</dbReference>
<organism evidence="2 3">
    <name type="scientific">Microdochium bolleyi</name>
    <dbReference type="NCBI Taxonomy" id="196109"/>
    <lineage>
        <taxon>Eukaryota</taxon>
        <taxon>Fungi</taxon>
        <taxon>Dikarya</taxon>
        <taxon>Ascomycota</taxon>
        <taxon>Pezizomycotina</taxon>
        <taxon>Sordariomycetes</taxon>
        <taxon>Xylariomycetidae</taxon>
        <taxon>Xylariales</taxon>
        <taxon>Microdochiaceae</taxon>
        <taxon>Microdochium</taxon>
    </lineage>
</organism>
<protein>
    <submittedName>
        <fullName evidence="2">Uncharacterized protein</fullName>
    </submittedName>
</protein>
<gene>
    <name evidence="2" type="ORF">Micbo1qcDRAFT_191510</name>
</gene>
<name>A0A136JID2_9PEZI</name>
<proteinExistence type="predicted"/>
<dbReference type="Proteomes" id="UP000070501">
    <property type="component" value="Unassembled WGS sequence"/>
</dbReference>
<evidence type="ECO:0000256" key="1">
    <source>
        <dbReference type="SAM" id="MobiDB-lite"/>
    </source>
</evidence>
<sequence>MSRRQAKRKTDTIIDYSNHASAAAAAEPDMMPSAKQARMSSSNRHKRLSLLDDYGSASNAQGKSEKTLSQYSFFDKQREKKASDAAVTKFEAKIGRQTDKMRQIVADEEKKIEQKRKDFISAFENLFAACNPGILTIFPKVLNDNDRPHRAQHILFEEAEVVTQGSRELLARFEKTDEMVTSHNLALPLQAWTQDKRDFAEIMMCGQEHGQHVIEGLLAPGLYEEPLARSWDQNENQEIAVGLLKKSKKALNEENWGVVFEDQLRYGVSLANSISAEV</sequence>
<dbReference type="PROSITE" id="PS50890">
    <property type="entry name" value="PUA"/>
    <property type="match status" value="1"/>
</dbReference>
<dbReference type="STRING" id="196109.A0A136JID2"/>
<keyword evidence="3" id="KW-1185">Reference proteome</keyword>